<proteinExistence type="predicted"/>
<accession>A0AAD9HUR3</accession>
<keyword evidence="1" id="KW-0472">Membrane</keyword>
<feature type="transmembrane region" description="Helical" evidence="1">
    <location>
        <begin position="79"/>
        <end position="107"/>
    </location>
</feature>
<keyword evidence="1" id="KW-0812">Transmembrane</keyword>
<dbReference type="AlphaFoldDB" id="A0AAD9HUR3"/>
<protein>
    <submittedName>
        <fullName evidence="2">Uncharacterized protein</fullName>
    </submittedName>
</protein>
<sequence length="127" mass="14244">MYCLLSHIIHTCRTHPLRPLDEPTTRDYRSRNQTSISRRTPTTRARTGMPLYQQRLILSIPITDLQAHETVTTLLPSTVLGLAVAFVGGWVALQTGICLLACLLASFMGQGHNSRDRWFTAGQDLPR</sequence>
<name>A0AAD9HUR3_9PEZI</name>
<dbReference type="EMBL" id="MU842815">
    <property type="protein sequence ID" value="KAK2034269.1"/>
    <property type="molecule type" value="Genomic_DNA"/>
</dbReference>
<keyword evidence="1" id="KW-1133">Transmembrane helix</keyword>
<comment type="caution">
    <text evidence="2">The sequence shown here is derived from an EMBL/GenBank/DDBJ whole genome shotgun (WGS) entry which is preliminary data.</text>
</comment>
<gene>
    <name evidence="2" type="ORF">LX32DRAFT_418321</name>
</gene>
<evidence type="ECO:0000313" key="3">
    <source>
        <dbReference type="Proteomes" id="UP001232148"/>
    </source>
</evidence>
<dbReference type="Proteomes" id="UP001232148">
    <property type="component" value="Unassembled WGS sequence"/>
</dbReference>
<evidence type="ECO:0000313" key="2">
    <source>
        <dbReference type="EMBL" id="KAK2034269.1"/>
    </source>
</evidence>
<keyword evidence="3" id="KW-1185">Reference proteome</keyword>
<reference evidence="2" key="1">
    <citation type="submission" date="2021-06" db="EMBL/GenBank/DDBJ databases">
        <title>Comparative genomics, transcriptomics and evolutionary studies reveal genomic signatures of adaptation to plant cell wall in hemibiotrophic fungi.</title>
        <authorList>
            <consortium name="DOE Joint Genome Institute"/>
            <person name="Baroncelli R."/>
            <person name="Diaz J.F."/>
            <person name="Benocci T."/>
            <person name="Peng M."/>
            <person name="Battaglia E."/>
            <person name="Haridas S."/>
            <person name="Andreopoulos W."/>
            <person name="Labutti K."/>
            <person name="Pangilinan J."/>
            <person name="Floch G.L."/>
            <person name="Makela M.R."/>
            <person name="Henrissat B."/>
            <person name="Grigoriev I.V."/>
            <person name="Crouch J.A."/>
            <person name="De Vries R.P."/>
            <person name="Sukno S.A."/>
            <person name="Thon M.R."/>
        </authorList>
    </citation>
    <scope>NUCLEOTIDE SEQUENCE</scope>
    <source>
        <strain evidence="2">MAFF235873</strain>
    </source>
</reference>
<organism evidence="2 3">
    <name type="scientific">Colletotrichum zoysiae</name>
    <dbReference type="NCBI Taxonomy" id="1216348"/>
    <lineage>
        <taxon>Eukaryota</taxon>
        <taxon>Fungi</taxon>
        <taxon>Dikarya</taxon>
        <taxon>Ascomycota</taxon>
        <taxon>Pezizomycotina</taxon>
        <taxon>Sordariomycetes</taxon>
        <taxon>Hypocreomycetidae</taxon>
        <taxon>Glomerellales</taxon>
        <taxon>Glomerellaceae</taxon>
        <taxon>Colletotrichum</taxon>
        <taxon>Colletotrichum graminicola species complex</taxon>
    </lineage>
</organism>
<evidence type="ECO:0000256" key="1">
    <source>
        <dbReference type="SAM" id="Phobius"/>
    </source>
</evidence>